<dbReference type="Gene3D" id="3.40.50.1000">
    <property type="entry name" value="HAD superfamily/HAD-like"/>
    <property type="match status" value="2"/>
</dbReference>
<evidence type="ECO:0000313" key="4">
    <source>
        <dbReference type="EMBL" id="TDH13712.1"/>
    </source>
</evidence>
<dbReference type="STRING" id="8167.A0A484DEU7"/>
<evidence type="ECO:0000256" key="2">
    <source>
        <dbReference type="ARBA" id="ARBA00022729"/>
    </source>
</evidence>
<dbReference type="PANTHER" id="PTHR14269">
    <property type="entry name" value="CDP-DIACYLGLYCEROL--GLYCEROL-3-PHOSPHATE 3-PHOSPHATIDYLTRANSFERASE-RELATED"/>
    <property type="match status" value="1"/>
</dbReference>
<dbReference type="Proteomes" id="UP000295070">
    <property type="component" value="Chromosome 4"/>
</dbReference>
<keyword evidence="2" id="KW-0732">Signal</keyword>
<dbReference type="InterPro" id="IPR006357">
    <property type="entry name" value="HAD-SF_hydro_IIA"/>
</dbReference>
<dbReference type="GO" id="GO:0005739">
    <property type="term" value="C:mitochondrion"/>
    <property type="evidence" value="ECO:0007669"/>
    <property type="project" value="TreeGrafter"/>
</dbReference>
<dbReference type="PANTHER" id="PTHR14269:SF43">
    <property type="entry name" value="HALOACID DEHALOGENASE-LIKE HYDROLASE DOMAIN-CONTAINING 5"/>
    <property type="match status" value="1"/>
</dbReference>
<dbReference type="SUPFAM" id="SSF56784">
    <property type="entry name" value="HAD-like"/>
    <property type="match status" value="1"/>
</dbReference>
<reference evidence="4 5" key="1">
    <citation type="submission" date="2019-01" db="EMBL/GenBank/DDBJ databases">
        <title>A chromosome-scale genome assembly of the yellow perch, Perca flavescens.</title>
        <authorList>
            <person name="Feron R."/>
            <person name="Morvezen R."/>
            <person name="Bestin A."/>
            <person name="Haffray P."/>
            <person name="Klopp C."/>
            <person name="Zahm M."/>
            <person name="Cabau C."/>
            <person name="Roques C."/>
            <person name="Donnadieu C."/>
            <person name="Bouchez O."/>
            <person name="Christie M."/>
            <person name="Larson W."/>
            <person name="Guiguen Y."/>
        </authorList>
    </citation>
    <scope>NUCLEOTIDE SEQUENCE [LARGE SCALE GENOMIC DNA]</scope>
    <source>
        <strain evidence="4">YP-PL-M2</strain>
        <tissue evidence="4">Blood</tissue>
    </source>
</reference>
<dbReference type="NCBIfam" id="TIGR01456">
    <property type="entry name" value="CECR5"/>
    <property type="match status" value="1"/>
</dbReference>
<evidence type="ECO:0000256" key="1">
    <source>
        <dbReference type="ARBA" id="ARBA00007958"/>
    </source>
</evidence>
<organism evidence="4 5">
    <name type="scientific">Perca flavescens</name>
    <name type="common">American yellow perch</name>
    <name type="synonym">Morone flavescens</name>
    <dbReference type="NCBI Taxonomy" id="8167"/>
    <lineage>
        <taxon>Eukaryota</taxon>
        <taxon>Metazoa</taxon>
        <taxon>Chordata</taxon>
        <taxon>Craniata</taxon>
        <taxon>Vertebrata</taxon>
        <taxon>Euteleostomi</taxon>
        <taxon>Actinopterygii</taxon>
        <taxon>Neopterygii</taxon>
        <taxon>Teleostei</taxon>
        <taxon>Neoteleostei</taxon>
        <taxon>Acanthomorphata</taxon>
        <taxon>Eupercaria</taxon>
        <taxon>Perciformes</taxon>
        <taxon>Percoidei</taxon>
        <taxon>Percidae</taxon>
        <taxon>Percinae</taxon>
        <taxon>Perca</taxon>
    </lineage>
</organism>
<dbReference type="InterPro" id="IPR050324">
    <property type="entry name" value="CDP-alcohol_PTase-I"/>
</dbReference>
<dbReference type="EMBL" id="SCKG01000004">
    <property type="protein sequence ID" value="TDH13712.1"/>
    <property type="molecule type" value="Genomic_DNA"/>
</dbReference>
<evidence type="ECO:0000256" key="3">
    <source>
        <dbReference type="ARBA" id="ARBA00069384"/>
    </source>
</evidence>
<dbReference type="InterPro" id="IPR036412">
    <property type="entry name" value="HAD-like_sf"/>
</dbReference>
<accession>A0A484DEU7</accession>
<dbReference type="NCBIfam" id="TIGR01460">
    <property type="entry name" value="HAD-SF-IIA"/>
    <property type="match status" value="1"/>
</dbReference>
<dbReference type="AlphaFoldDB" id="A0A484DEU7"/>
<name>A0A484DEU7_PERFV</name>
<sequence>MCSSVFFGQTDIMWCQRGFLQTVRRMSTSRQAGVLFDVDGVLLRGGSLIPAARRAFRKLLDRNNNFLFPVVFVTNAGSCQRHHKAQQLSHLLDVQISPEQVVLSHSPLRMLKSFHDKCVLVSGQGPLTDIANSLGFQKVVNVEQLREHHPLLDMVEHGTRPKPPSSPLQTLPQIEAIILFGEPIRWETNLQLLIDVLLTNGSPAGVHAPAALQLPVLACNIDLMWMAEAPSPRFGHGMFLLCLESVYRKLTGRELQYEALLGKPSLLTYRYAERQLRLQNHGRKLSTVYAIGDNLMTDIYGANLYDRYLSQQHAAMMTTTKLVAQGTGSQVTMAVPEEEELVSAAAQCRSILVCTGVYNPGNGNTAVSESVFHGHRDLVLDLELVEPHHVVEDVEEAVDLMLQRENLTSDI</sequence>
<comment type="similarity">
    <text evidence="1">Belongs to the HAD-like hydrolase superfamily.</text>
</comment>
<protein>
    <recommendedName>
        <fullName evidence="3">Haloacid dehalogenase-like hydrolase domain-containing 5</fullName>
    </recommendedName>
</protein>
<keyword evidence="5" id="KW-1185">Reference proteome</keyword>
<comment type="caution">
    <text evidence="4">The sequence shown here is derived from an EMBL/GenBank/DDBJ whole genome shotgun (WGS) entry which is preliminary data.</text>
</comment>
<proteinExistence type="inferred from homology"/>
<dbReference type="FunFam" id="3.40.50.1000:FF:000081">
    <property type="entry name" value="Haloacid dehalogenase like hydrolase domain containing 5"/>
    <property type="match status" value="1"/>
</dbReference>
<dbReference type="InterPro" id="IPR023214">
    <property type="entry name" value="HAD_sf"/>
</dbReference>
<dbReference type="GO" id="GO:0046474">
    <property type="term" value="P:glycerophospholipid biosynthetic process"/>
    <property type="evidence" value="ECO:0007669"/>
    <property type="project" value="TreeGrafter"/>
</dbReference>
<gene>
    <name evidence="4" type="ORF">EPR50_G00032980</name>
</gene>
<dbReference type="Pfam" id="PF13344">
    <property type="entry name" value="Hydrolase_6"/>
    <property type="match status" value="1"/>
</dbReference>
<dbReference type="InterPro" id="IPR006353">
    <property type="entry name" value="HAD-SF_hydro_IIA_CECR5"/>
</dbReference>
<evidence type="ECO:0000313" key="5">
    <source>
        <dbReference type="Proteomes" id="UP000295070"/>
    </source>
</evidence>
<dbReference type="Pfam" id="PF13242">
    <property type="entry name" value="Hydrolase_like"/>
    <property type="match status" value="1"/>
</dbReference>